<keyword evidence="2" id="KW-1185">Reference proteome</keyword>
<dbReference type="SUPFAM" id="SSF56091">
    <property type="entry name" value="DNA ligase/mRNA capping enzyme, catalytic domain"/>
    <property type="match status" value="1"/>
</dbReference>
<reference evidence="1" key="1">
    <citation type="journal article" date="2021" name="Viruses">
        <title>Identification and Full Characterisation of Two Novel Crustacean Infecting Members of the Family Nudiviridae Provides Support for Two Subfamilies.</title>
        <authorList>
            <person name="Bateman K.S."/>
            <person name="Kerr R."/>
            <person name="Stentiford G.D."/>
            <person name="Bean T.P."/>
            <person name="Hooper C."/>
            <person name="Van Eynde B."/>
            <person name="Delbare D."/>
            <person name="Bojko J."/>
            <person name="Christiaens O."/>
            <person name="Taning C.N.T."/>
            <person name="Smagghe G."/>
            <person name="van Oers M.M."/>
            <person name="van Aerle R."/>
        </authorList>
    </citation>
    <scope>NUCLEOTIDE SEQUENCE</scope>
    <source>
        <strain evidence="1">AN2</strain>
    </source>
</reference>
<dbReference type="Gene3D" id="3.30.470.30">
    <property type="entry name" value="DNA ligase/mRNA capping enzyme"/>
    <property type="match status" value="1"/>
</dbReference>
<sequence length="585" mass="70184">MHLLDIYEFITCTYINKTPELLVLWLSNFNFYDRILFVRMFVIQNIILSWKFFRKFDINNKKYHVDGCLCQQEYDKIISDKFKEKSSTVWFLKKCIGKNVISDTYTNDVHFHYKSTFYFKMYDNYKLMFTHYQQKPKNNIFSIDTMNYAINDKDEKHQITLKWLELQPSRMKLNDIVDKINVYELYVLLYHFKMARVFDSLMPEYLKVESLRNRSRNLGCKRNAESILMNLYNFFDRKIICQTDTHMNMTNPLPTTKEFNEPIEDSLSEYFYQPKLSGIRLFICKTLKSQVFVMNKYTRKINLNCGEFLNLKKDTHNFYSGEFILLLYNIETESYRPRNELISYISTVNDPEYKKIYKLKLILVDLYMWNGINLLIDTYERRYKLFDNFVKFVSHQNMIVKIKNYNNTADLYDKYKQHLESTNINDSIVTGIVYRKKNSVYHTAIPIISFDLKFQRNLIIYKYKTMSKVLHINNNKEIINGCCCIIPANVYNYSINGVCYHINGNNLKIALYDKNKLKHFCSITTDTSNIKYKTLMKPHVKILNQLHKWIVVKIGFSDNCIRFLQFCPEKSLLDCSTFWFTPNNT</sequence>
<organism evidence="1 2">
    <name type="scientific">Carcinus maenas nudivirus</name>
    <dbReference type="NCBI Taxonomy" id="2880837"/>
    <lineage>
        <taxon>Viruses</taxon>
        <taxon>Viruses incertae sedis</taxon>
        <taxon>Naldaviricetes</taxon>
        <taxon>Lefavirales</taxon>
        <taxon>Nudiviridae</taxon>
        <taxon>Gammanudivirus</taxon>
        <taxon>Gammanudivirus cameanadis</taxon>
    </lineage>
</organism>
<proteinExistence type="predicted"/>
<evidence type="ECO:0000313" key="1">
    <source>
        <dbReference type="EMBL" id="UBZ25625.1"/>
    </source>
</evidence>
<protein>
    <submittedName>
        <fullName evidence="1">Uncharacterized protein</fullName>
    </submittedName>
</protein>
<dbReference type="EMBL" id="MZ311578">
    <property type="protein sequence ID" value="UBZ25625.1"/>
    <property type="molecule type" value="Genomic_DNA"/>
</dbReference>
<gene>
    <name evidence="1" type="ORF">CmNV_035</name>
</gene>
<dbReference type="Proteomes" id="UP000830962">
    <property type="component" value="Segment"/>
</dbReference>
<name>A0AAE8Y0F3_9VIRU</name>
<evidence type="ECO:0000313" key="2">
    <source>
        <dbReference type="Proteomes" id="UP000830962"/>
    </source>
</evidence>
<accession>A0AAE8Y0F3</accession>